<evidence type="ECO:0000313" key="1">
    <source>
        <dbReference type="EMBL" id="ELR20262.1"/>
    </source>
</evidence>
<proteinExistence type="predicted"/>
<keyword evidence="2" id="KW-1185">Reference proteome</keyword>
<dbReference type="Proteomes" id="UP000011083">
    <property type="component" value="Unassembled WGS sequence"/>
</dbReference>
<dbReference type="RefSeq" id="XP_004342372.1">
    <property type="nucleotide sequence ID" value="XM_004342323.2"/>
</dbReference>
<dbReference type="VEuPathDB" id="AmoebaDB:ACA1_012630"/>
<feature type="non-terminal residue" evidence="1">
    <location>
        <position position="89"/>
    </location>
</feature>
<dbReference type="EMBL" id="KB007925">
    <property type="protein sequence ID" value="ELR20262.1"/>
    <property type="molecule type" value="Genomic_DNA"/>
</dbReference>
<accession>L8H4W0</accession>
<dbReference type="AlphaFoldDB" id="L8H4W0"/>
<name>L8H4W0_ACACF</name>
<gene>
    <name evidence="1" type="ORF">ACA1_012630</name>
</gene>
<dbReference type="KEGG" id="acan:ACA1_012630"/>
<reference evidence="1 2" key="1">
    <citation type="journal article" date="2013" name="Genome Biol.">
        <title>Genome of Acanthamoeba castellanii highlights extensive lateral gene transfer and early evolution of tyrosine kinase signaling.</title>
        <authorList>
            <person name="Clarke M."/>
            <person name="Lohan A.J."/>
            <person name="Liu B."/>
            <person name="Lagkouvardos I."/>
            <person name="Roy S."/>
            <person name="Zafar N."/>
            <person name="Bertelli C."/>
            <person name="Schilde C."/>
            <person name="Kianianmomeni A."/>
            <person name="Burglin T.R."/>
            <person name="Frech C."/>
            <person name="Turcotte B."/>
            <person name="Kopec K.O."/>
            <person name="Synnott J.M."/>
            <person name="Choo C."/>
            <person name="Paponov I."/>
            <person name="Finkler A."/>
            <person name="Soon Heng Tan C."/>
            <person name="Hutchins A.P."/>
            <person name="Weinmeier T."/>
            <person name="Rattei T."/>
            <person name="Chu J.S."/>
            <person name="Gimenez G."/>
            <person name="Irimia M."/>
            <person name="Rigden D.J."/>
            <person name="Fitzpatrick D.A."/>
            <person name="Lorenzo-Morales J."/>
            <person name="Bateman A."/>
            <person name="Chiu C.H."/>
            <person name="Tang P."/>
            <person name="Hegemann P."/>
            <person name="Fromm H."/>
            <person name="Raoult D."/>
            <person name="Greub G."/>
            <person name="Miranda-Saavedra D."/>
            <person name="Chen N."/>
            <person name="Nash P."/>
            <person name="Ginger M.L."/>
            <person name="Horn M."/>
            <person name="Schaap P."/>
            <person name="Caler L."/>
            <person name="Loftus B."/>
        </authorList>
    </citation>
    <scope>NUCLEOTIDE SEQUENCE [LARGE SCALE GENOMIC DNA]</scope>
    <source>
        <strain evidence="1 2">Neff</strain>
    </source>
</reference>
<sequence>ANGLNHFIEWYTGNPAFTGTDPLNSCTTSGGQFYYCTTVNLYDTVNWYVPSSAPNGYFSFVQATDSTFDYMVENFKFRALPEYVSVVFS</sequence>
<protein>
    <submittedName>
        <fullName evidence="1">Uncharacterized protein</fullName>
    </submittedName>
</protein>
<evidence type="ECO:0000313" key="2">
    <source>
        <dbReference type="Proteomes" id="UP000011083"/>
    </source>
</evidence>
<dbReference type="GeneID" id="14921111"/>
<organism evidence="1 2">
    <name type="scientific">Acanthamoeba castellanii (strain ATCC 30010 / Neff)</name>
    <dbReference type="NCBI Taxonomy" id="1257118"/>
    <lineage>
        <taxon>Eukaryota</taxon>
        <taxon>Amoebozoa</taxon>
        <taxon>Discosea</taxon>
        <taxon>Longamoebia</taxon>
        <taxon>Centramoebida</taxon>
        <taxon>Acanthamoebidae</taxon>
        <taxon>Acanthamoeba</taxon>
    </lineage>
</organism>
<feature type="non-terminal residue" evidence="1">
    <location>
        <position position="1"/>
    </location>
</feature>